<evidence type="ECO:0000313" key="10">
    <source>
        <dbReference type="RefSeq" id="XP_018831969.2"/>
    </source>
</evidence>
<dbReference type="GO" id="GO:0006355">
    <property type="term" value="P:regulation of DNA-templated transcription"/>
    <property type="evidence" value="ECO:0007669"/>
    <property type="project" value="UniProtKB-UniRule"/>
</dbReference>
<evidence type="ECO:0000313" key="9">
    <source>
        <dbReference type="Proteomes" id="UP000235220"/>
    </source>
</evidence>
<evidence type="ECO:0000256" key="1">
    <source>
        <dbReference type="ARBA" id="ARBA00005889"/>
    </source>
</evidence>
<evidence type="ECO:0000256" key="2">
    <source>
        <dbReference type="ARBA" id="ARBA00022723"/>
    </source>
</evidence>
<dbReference type="RefSeq" id="XP_018831970.2">
    <property type="nucleotide sequence ID" value="XM_018976425.2"/>
</dbReference>
<evidence type="ECO:0000313" key="11">
    <source>
        <dbReference type="RefSeq" id="XP_018831970.2"/>
    </source>
</evidence>
<dbReference type="RefSeq" id="XP_018831969.2">
    <property type="nucleotide sequence ID" value="XM_018976424.2"/>
</dbReference>
<dbReference type="Pfam" id="PF04434">
    <property type="entry name" value="SWIM"/>
    <property type="match status" value="1"/>
</dbReference>
<evidence type="ECO:0000256" key="3">
    <source>
        <dbReference type="ARBA" id="ARBA00022771"/>
    </source>
</evidence>
<dbReference type="KEGG" id="jre:108999518"/>
<keyword evidence="3 5" id="KW-0863">Zinc-finger</keyword>
<evidence type="ECO:0000256" key="4">
    <source>
        <dbReference type="ARBA" id="ARBA00022833"/>
    </source>
</evidence>
<dbReference type="Gramene" id="Jr13_26660_p1">
    <property type="protein sequence ID" value="cds.Jr13_26660_p1"/>
    <property type="gene ID" value="Jr13_26660"/>
</dbReference>
<dbReference type="OrthoDB" id="747268at2759"/>
<evidence type="ECO:0000313" key="12">
    <source>
        <dbReference type="RefSeq" id="XP_035540615.1"/>
    </source>
</evidence>
<dbReference type="Pfam" id="PF03101">
    <property type="entry name" value="FAR1"/>
    <property type="match status" value="1"/>
</dbReference>
<evidence type="ECO:0000256" key="5">
    <source>
        <dbReference type="PROSITE-ProRule" id="PRU00325"/>
    </source>
</evidence>
<evidence type="ECO:0000256" key="7">
    <source>
        <dbReference type="SAM" id="MobiDB-lite"/>
    </source>
</evidence>
<dbReference type="InterPro" id="IPR004330">
    <property type="entry name" value="FAR1_DNA_bnd_dom"/>
</dbReference>
<dbReference type="InterPro" id="IPR031052">
    <property type="entry name" value="FHY3/FAR1"/>
</dbReference>
<keyword evidence="4 6" id="KW-0862">Zinc</keyword>
<comment type="subcellular location">
    <subcellularLocation>
        <location evidence="6">Nucleus</location>
    </subcellularLocation>
</comment>
<accession>A0A6P9DY27</accession>
<comment type="function">
    <text evidence="6">Putative transcription activator involved in regulating light control of development.</text>
</comment>
<reference evidence="10 11" key="1">
    <citation type="submission" date="2025-04" db="UniProtKB">
        <authorList>
            <consortium name="RefSeq"/>
        </authorList>
    </citation>
    <scope>IDENTIFICATION</scope>
    <source>
        <tissue evidence="10 11">Leaves</tissue>
    </source>
</reference>
<proteinExistence type="inferred from homology"/>
<dbReference type="SMART" id="SM00575">
    <property type="entry name" value="ZnF_PMZ"/>
    <property type="match status" value="1"/>
</dbReference>
<dbReference type="AlphaFoldDB" id="A0A6P9DY27"/>
<protein>
    <recommendedName>
        <fullName evidence="6">Protein FAR1-RELATED SEQUENCE</fullName>
    </recommendedName>
</protein>
<keyword evidence="9" id="KW-1185">Reference proteome</keyword>
<dbReference type="PANTHER" id="PTHR31669">
    <property type="entry name" value="PROTEIN FAR1-RELATED SEQUENCE 10-RELATED"/>
    <property type="match status" value="1"/>
</dbReference>
<dbReference type="GO" id="GO:0008270">
    <property type="term" value="F:zinc ion binding"/>
    <property type="evidence" value="ECO:0007669"/>
    <property type="project" value="UniProtKB-UniRule"/>
</dbReference>
<dbReference type="InterPro" id="IPR006564">
    <property type="entry name" value="Znf_PMZ"/>
</dbReference>
<keyword evidence="6" id="KW-0539">Nucleus</keyword>
<feature type="domain" description="SWIM-type" evidence="8">
    <location>
        <begin position="539"/>
        <end position="575"/>
    </location>
</feature>
<dbReference type="Proteomes" id="UP000235220">
    <property type="component" value="Chromosome 13"/>
</dbReference>
<sequence length="677" mass="78440">MDSNVSHIEDKEDTFCEPDGKEGDEGDNVVEEPKVGMIFSLEEEVRLYYTNYAKRMGFGVSKRSSNVGDDGRLKYFTLACVRQGTSRSKASNVLRPRSVEKMGCKAKINVTLTADGKYTLSSVVLEHTHALSPGKAIFFRCHKKLGDSIKRKREVNDVAGIKARKNYKSFVHEAGGYENLSSGEKVCCNEMGKARRLQLAVEGVEALRNYFIKMQEKNDQFYYMIDVDDESRLRNVFWVDARSRAAYDSFGDVITFGTTHLNNAYRMSFAPFVGVNHHGQLILFGCGLISNEDTETFVWLFDAWLKCMNGQTPSAIITDQDKEMQNAIARVFPRSQHRFCLWHIMKKLSEKLGSHSQYEAIERSIQGFVYDSLSREEFEQNWKCLLDSYNLRDNAWLDWIYGERHLWVPVYVKNTFWAGLSTTQRSESMNYFFEDCVNSKSMPKQFVEQYNNALRRKVENENAADFSSFGTAIPCITHYPIEKQFQELYTNAKFREVQDEFKGLLYCCAALVTCEGAMYTYQVRDEVKGFEGFIKRTNFCVSFNEADFEVKCSCCLFEFRGILCRHALRVLTNLEKQLLPPKYILDRWRKDLKRRYTLVKCSYDDLSDSPAAQRFDRLTQFFAEIASQSSESEAICGELMRRLELFQSEFLHHRTKRDMSSLARESEIWSMQSKSFM</sequence>
<feature type="region of interest" description="Disordered" evidence="7">
    <location>
        <begin position="1"/>
        <end position="28"/>
    </location>
</feature>
<dbReference type="InterPro" id="IPR007527">
    <property type="entry name" value="Znf_SWIM"/>
</dbReference>
<evidence type="ECO:0000256" key="6">
    <source>
        <dbReference type="RuleBase" id="RU367018"/>
    </source>
</evidence>
<keyword evidence="2 6" id="KW-0479">Metal-binding</keyword>
<dbReference type="PANTHER" id="PTHR31669:SF283">
    <property type="entry name" value="PROTEIN FAR1-RELATED SEQUENCE"/>
    <property type="match status" value="1"/>
</dbReference>
<feature type="compositionally biased region" description="Basic and acidic residues" evidence="7">
    <location>
        <begin position="7"/>
        <end position="23"/>
    </location>
</feature>
<dbReference type="GeneID" id="108999518"/>
<gene>
    <name evidence="10 11 12" type="primary">LOC108999518</name>
</gene>
<dbReference type="GO" id="GO:0005634">
    <property type="term" value="C:nucleus"/>
    <property type="evidence" value="ECO:0007669"/>
    <property type="project" value="UniProtKB-SubCell"/>
</dbReference>
<dbReference type="Pfam" id="PF10551">
    <property type="entry name" value="MULE"/>
    <property type="match status" value="1"/>
</dbReference>
<dbReference type="PROSITE" id="PS50966">
    <property type="entry name" value="ZF_SWIM"/>
    <property type="match status" value="1"/>
</dbReference>
<comment type="similarity">
    <text evidence="1 6">Belongs to the FHY3/FAR1 family.</text>
</comment>
<evidence type="ECO:0000259" key="8">
    <source>
        <dbReference type="PROSITE" id="PS50966"/>
    </source>
</evidence>
<organism evidence="9 12">
    <name type="scientific">Juglans regia</name>
    <name type="common">English walnut</name>
    <dbReference type="NCBI Taxonomy" id="51240"/>
    <lineage>
        <taxon>Eukaryota</taxon>
        <taxon>Viridiplantae</taxon>
        <taxon>Streptophyta</taxon>
        <taxon>Embryophyta</taxon>
        <taxon>Tracheophyta</taxon>
        <taxon>Spermatophyta</taxon>
        <taxon>Magnoliopsida</taxon>
        <taxon>eudicotyledons</taxon>
        <taxon>Gunneridae</taxon>
        <taxon>Pentapetalae</taxon>
        <taxon>rosids</taxon>
        <taxon>fabids</taxon>
        <taxon>Fagales</taxon>
        <taxon>Juglandaceae</taxon>
        <taxon>Juglans</taxon>
    </lineage>
</organism>
<dbReference type="RefSeq" id="XP_035540615.1">
    <property type="nucleotide sequence ID" value="XM_035684722.1"/>
</dbReference>
<name>A0A6P9DY27_JUGRE</name>
<dbReference type="InterPro" id="IPR018289">
    <property type="entry name" value="MULE_transposase_dom"/>
</dbReference>